<evidence type="ECO:0000313" key="4">
    <source>
        <dbReference type="Proteomes" id="UP000053024"/>
    </source>
</evidence>
<keyword evidence="2" id="KW-0732">Signal</keyword>
<keyword evidence="4" id="KW-1185">Reference proteome</keyword>
<evidence type="ECO:0000313" key="3">
    <source>
        <dbReference type="EMBL" id="KUN80971.1"/>
    </source>
</evidence>
<evidence type="ECO:0000256" key="2">
    <source>
        <dbReference type="SAM" id="SignalP"/>
    </source>
</evidence>
<gene>
    <name evidence="3" type="ORF">AQJ66_25190</name>
</gene>
<organism evidence="3 4">
    <name type="scientific">Streptomyces bungoensis</name>
    <dbReference type="NCBI Taxonomy" id="285568"/>
    <lineage>
        <taxon>Bacteria</taxon>
        <taxon>Bacillati</taxon>
        <taxon>Actinomycetota</taxon>
        <taxon>Actinomycetes</taxon>
        <taxon>Kitasatosporales</taxon>
        <taxon>Streptomycetaceae</taxon>
        <taxon>Streptomyces</taxon>
    </lineage>
</organism>
<dbReference type="PROSITE" id="PS51257">
    <property type="entry name" value="PROKAR_LIPOPROTEIN"/>
    <property type="match status" value="1"/>
</dbReference>
<reference evidence="3 4" key="1">
    <citation type="submission" date="2015-10" db="EMBL/GenBank/DDBJ databases">
        <title>Draft genome sequence of Streptomyces bungoensis DSM 41781, type strain for the species Streptomyces bungoensis.</title>
        <authorList>
            <person name="Ruckert C."/>
            <person name="Winkler A."/>
            <person name="Kalinowski J."/>
            <person name="Kampfer P."/>
            <person name="Glaeser S."/>
        </authorList>
    </citation>
    <scope>NUCLEOTIDE SEQUENCE [LARGE SCALE GENOMIC DNA]</scope>
    <source>
        <strain evidence="3 4">DSM 41781</strain>
    </source>
</reference>
<accession>A0A117RB29</accession>
<protein>
    <recommendedName>
        <fullName evidence="5">Lipoprotein</fullName>
    </recommendedName>
</protein>
<dbReference type="Proteomes" id="UP000053024">
    <property type="component" value="Unassembled WGS sequence"/>
</dbReference>
<evidence type="ECO:0000256" key="1">
    <source>
        <dbReference type="SAM" id="MobiDB-lite"/>
    </source>
</evidence>
<evidence type="ECO:0008006" key="5">
    <source>
        <dbReference type="Google" id="ProtNLM"/>
    </source>
</evidence>
<comment type="caution">
    <text evidence="3">The sequence shown here is derived from an EMBL/GenBank/DDBJ whole genome shotgun (WGS) entry which is preliminary data.</text>
</comment>
<feature type="region of interest" description="Disordered" evidence="1">
    <location>
        <begin position="40"/>
        <end position="61"/>
    </location>
</feature>
<dbReference type="EMBL" id="LMWX01000045">
    <property type="protein sequence ID" value="KUN80971.1"/>
    <property type="molecule type" value="Genomic_DNA"/>
</dbReference>
<proteinExistence type="predicted"/>
<feature type="signal peptide" evidence="2">
    <location>
        <begin position="1"/>
        <end position="28"/>
    </location>
</feature>
<sequence length="181" mass="19979">MFGRHLMVAWVTAVLTAGLVACSGGSGGADGGTGYVVGADDSGGAATRRTAPEPDTVSGRRDTVRHWPVKTARATRPHLVRKCTTGTRRVRHTSGTGTGTRRRTRTWYTTERYRSCRKVRSGTESYRRVVRAEKWCVRLDDVDGDKARDDVWYRVTRAVYGDALDTDRHARMKFTPAGTGC</sequence>
<dbReference type="RefSeq" id="WP_061926549.1">
    <property type="nucleotide sequence ID" value="NZ_JBEYBH010000033.1"/>
</dbReference>
<dbReference type="OrthoDB" id="4331055at2"/>
<name>A0A117RB29_9ACTN</name>
<dbReference type="AlphaFoldDB" id="A0A117RB29"/>
<feature type="chain" id="PRO_5007155308" description="Lipoprotein" evidence="2">
    <location>
        <begin position="29"/>
        <end position="181"/>
    </location>
</feature>